<evidence type="ECO:0000313" key="3">
    <source>
        <dbReference type="EMBL" id="ORY05745.1"/>
    </source>
</evidence>
<dbReference type="InParanoid" id="A0A1Y1Z7G3"/>
<dbReference type="PANTHER" id="PTHR48081">
    <property type="entry name" value="AB HYDROLASE SUPERFAMILY PROTEIN C4A8.06C"/>
    <property type="match status" value="1"/>
</dbReference>
<gene>
    <name evidence="3" type="ORF">K493DRAFT_204044</name>
</gene>
<dbReference type="Pfam" id="PF07859">
    <property type="entry name" value="Abhydrolase_3"/>
    <property type="match status" value="1"/>
</dbReference>
<dbReference type="Gene3D" id="3.40.50.1820">
    <property type="entry name" value="alpha/beta hydrolase"/>
    <property type="match status" value="1"/>
</dbReference>
<dbReference type="OrthoDB" id="408631at2759"/>
<dbReference type="EMBL" id="MCFE01000022">
    <property type="protein sequence ID" value="ORY05745.1"/>
    <property type="molecule type" value="Genomic_DNA"/>
</dbReference>
<dbReference type="AlphaFoldDB" id="A0A1Y1Z7G3"/>
<sequence>MVKKTQGEALVINYRLAPQDPFPFAIHDAIASYLYLLEAPSREGCRITPQNIAIVGDSAGGGLTIATLLALRKMELAAPACAIGISPWVDLTHSMASIRLNAKSDYIPANGLKGHITSPLISGKKWIGRTHYYAPNNLLTHPLVSPLFETNLGALPPLLIQVGDGELLRDEGILFALKASGNYQPPNPSQFTPTPVSLEIYEEMPHVFHMFTFATASKIAFEKCAHFMRKVIQKRDSSQLPDSSNNHLSKEIIHYHGNVQNLGRIVVGDEGKSILLSY</sequence>
<feature type="domain" description="Alpha/beta hydrolase fold-3" evidence="2">
    <location>
        <begin position="1"/>
        <end position="210"/>
    </location>
</feature>
<dbReference type="InterPro" id="IPR050300">
    <property type="entry name" value="GDXG_lipolytic_enzyme"/>
</dbReference>
<comment type="caution">
    <text evidence="3">The sequence shown here is derived from an EMBL/GenBank/DDBJ whole genome shotgun (WGS) entry which is preliminary data.</text>
</comment>
<dbReference type="STRING" id="1314790.A0A1Y1Z7G3"/>
<dbReference type="InterPro" id="IPR029058">
    <property type="entry name" value="AB_hydrolase_fold"/>
</dbReference>
<dbReference type="Proteomes" id="UP000193498">
    <property type="component" value="Unassembled WGS sequence"/>
</dbReference>
<protein>
    <submittedName>
        <fullName evidence="3">Alpha/beta-hydrolase</fullName>
    </submittedName>
</protein>
<proteinExistence type="predicted"/>
<reference evidence="3 4" key="1">
    <citation type="submission" date="2016-07" db="EMBL/GenBank/DDBJ databases">
        <title>Pervasive Adenine N6-methylation of Active Genes in Fungi.</title>
        <authorList>
            <consortium name="DOE Joint Genome Institute"/>
            <person name="Mondo S.J."/>
            <person name="Dannebaum R.O."/>
            <person name="Kuo R.C."/>
            <person name="Labutti K."/>
            <person name="Haridas S."/>
            <person name="Kuo A."/>
            <person name="Salamov A."/>
            <person name="Ahrendt S.R."/>
            <person name="Lipzen A."/>
            <person name="Sullivan W."/>
            <person name="Andreopoulos W.B."/>
            <person name="Clum A."/>
            <person name="Lindquist E."/>
            <person name="Daum C."/>
            <person name="Ramamoorthy G.K."/>
            <person name="Gryganskyi A."/>
            <person name="Culley D."/>
            <person name="Magnuson J.K."/>
            <person name="James T.Y."/>
            <person name="O'Malley M.A."/>
            <person name="Stajich J.E."/>
            <person name="Spatafora J.W."/>
            <person name="Visel A."/>
            <person name="Grigoriev I.V."/>
        </authorList>
    </citation>
    <scope>NUCLEOTIDE SEQUENCE [LARGE SCALE GENOMIC DNA]</scope>
    <source>
        <strain evidence="3 4">CBS 931.73</strain>
    </source>
</reference>
<accession>A0A1Y1Z7G3</accession>
<name>A0A1Y1Z7G3_9FUNG</name>
<keyword evidence="4" id="KW-1185">Reference proteome</keyword>
<evidence type="ECO:0000259" key="2">
    <source>
        <dbReference type="Pfam" id="PF07859"/>
    </source>
</evidence>
<evidence type="ECO:0000256" key="1">
    <source>
        <dbReference type="ARBA" id="ARBA00022801"/>
    </source>
</evidence>
<keyword evidence="1 3" id="KW-0378">Hydrolase</keyword>
<organism evidence="3 4">
    <name type="scientific">Basidiobolus meristosporus CBS 931.73</name>
    <dbReference type="NCBI Taxonomy" id="1314790"/>
    <lineage>
        <taxon>Eukaryota</taxon>
        <taxon>Fungi</taxon>
        <taxon>Fungi incertae sedis</taxon>
        <taxon>Zoopagomycota</taxon>
        <taxon>Entomophthoromycotina</taxon>
        <taxon>Basidiobolomycetes</taxon>
        <taxon>Basidiobolales</taxon>
        <taxon>Basidiobolaceae</taxon>
        <taxon>Basidiobolus</taxon>
    </lineage>
</organism>
<dbReference type="PANTHER" id="PTHR48081:SF8">
    <property type="entry name" value="ALPHA_BETA HYDROLASE FOLD-3 DOMAIN-CONTAINING PROTEIN-RELATED"/>
    <property type="match status" value="1"/>
</dbReference>
<evidence type="ECO:0000313" key="4">
    <source>
        <dbReference type="Proteomes" id="UP000193498"/>
    </source>
</evidence>
<dbReference type="InterPro" id="IPR013094">
    <property type="entry name" value="AB_hydrolase_3"/>
</dbReference>
<dbReference type="GO" id="GO:0016787">
    <property type="term" value="F:hydrolase activity"/>
    <property type="evidence" value="ECO:0007669"/>
    <property type="project" value="UniProtKB-KW"/>
</dbReference>
<dbReference type="SUPFAM" id="SSF53474">
    <property type="entry name" value="alpha/beta-Hydrolases"/>
    <property type="match status" value="1"/>
</dbReference>